<dbReference type="PANTHER" id="PTHR43406:SF1">
    <property type="entry name" value="TRYPTOPHAN SYNTHASE ALPHA CHAIN, CHLOROPLASTIC"/>
    <property type="match status" value="1"/>
</dbReference>
<dbReference type="CDD" id="cd04724">
    <property type="entry name" value="Tryptophan_synthase_alpha"/>
    <property type="match status" value="1"/>
</dbReference>
<dbReference type="eggNOG" id="COG0159">
    <property type="taxonomic scope" value="Bacteria"/>
</dbReference>
<dbReference type="InterPro" id="IPR011060">
    <property type="entry name" value="RibuloseP-bd_barrel"/>
</dbReference>
<evidence type="ECO:0000313" key="10">
    <source>
        <dbReference type="EMBL" id="AFG38577.1"/>
    </source>
</evidence>
<dbReference type="HOGENOM" id="CLU_016734_0_0_12"/>
<comment type="pathway">
    <text evidence="1 8">Amino-acid biosynthesis; L-tryptophan biosynthesis; L-tryptophan from chorismate: step 5/5.</text>
</comment>
<name>H9UM34_SPIAZ</name>
<evidence type="ECO:0000256" key="2">
    <source>
        <dbReference type="ARBA" id="ARBA00011270"/>
    </source>
</evidence>
<feature type="active site" description="Proton acceptor" evidence="8">
    <location>
        <position position="37"/>
    </location>
</feature>
<evidence type="ECO:0000313" key="11">
    <source>
        <dbReference type="Proteomes" id="UP000007383"/>
    </source>
</evidence>
<dbReference type="STRING" id="889378.Spiaf_2547"/>
<dbReference type="AlphaFoldDB" id="H9UM34"/>
<dbReference type="InterPro" id="IPR002028">
    <property type="entry name" value="Trp_synthase_suA"/>
</dbReference>
<keyword evidence="5 8" id="KW-0057">Aromatic amino acid biosynthesis</keyword>
<dbReference type="EMBL" id="CP003282">
    <property type="protein sequence ID" value="AFG38577.1"/>
    <property type="molecule type" value="Genomic_DNA"/>
</dbReference>
<dbReference type="Pfam" id="PF00290">
    <property type="entry name" value="Trp_syntA"/>
    <property type="match status" value="1"/>
</dbReference>
<dbReference type="InterPro" id="IPR013785">
    <property type="entry name" value="Aldolase_TIM"/>
</dbReference>
<keyword evidence="11" id="KW-1185">Reference proteome</keyword>
<accession>H9UM34</accession>
<evidence type="ECO:0000256" key="9">
    <source>
        <dbReference type="RuleBase" id="RU003662"/>
    </source>
</evidence>
<evidence type="ECO:0000256" key="8">
    <source>
        <dbReference type="HAMAP-Rule" id="MF_00131"/>
    </source>
</evidence>
<comment type="subunit">
    <text evidence="2 8">Tetramer of two alpha and two beta chains.</text>
</comment>
<dbReference type="SUPFAM" id="SSF51366">
    <property type="entry name" value="Ribulose-phoshate binding barrel"/>
    <property type="match status" value="1"/>
</dbReference>
<evidence type="ECO:0000256" key="1">
    <source>
        <dbReference type="ARBA" id="ARBA00004733"/>
    </source>
</evidence>
<evidence type="ECO:0000256" key="6">
    <source>
        <dbReference type="ARBA" id="ARBA00023239"/>
    </source>
</evidence>
<keyword evidence="4 8" id="KW-0822">Tryptophan biosynthesis</keyword>
<dbReference type="EC" id="4.2.1.20" evidence="8"/>
<keyword evidence="3 8" id="KW-0028">Amino-acid biosynthesis</keyword>
<sequence length="247" mass="26346">MSKQLQVMAHMIPYYPDQETAEAAVAGLVAGGATHIEVQFPFSDPTADGPTIQAACSRALGQGFRVDEGFRFVRRAAAAHDVPVFIMSYASLVYARGVERFVQDARAAGVTGLIVPDLPVDADEGLYAAAGAAGLEVWPVVVPNTPPERIALIQEVKPRGVYAALRAGITGSRTEIGQDNLRFLDQLHDLGAPVFAGFGIRERDQVQALAPHVAGVVIGSAFVEIIADSTPQNVASRLEEFLRSLLR</sequence>
<dbReference type="GO" id="GO:0005829">
    <property type="term" value="C:cytosol"/>
    <property type="evidence" value="ECO:0007669"/>
    <property type="project" value="TreeGrafter"/>
</dbReference>
<dbReference type="NCBIfam" id="TIGR00262">
    <property type="entry name" value="trpA"/>
    <property type="match status" value="1"/>
</dbReference>
<proteinExistence type="inferred from homology"/>
<dbReference type="UniPathway" id="UPA00035">
    <property type="reaction ID" value="UER00044"/>
</dbReference>
<dbReference type="GO" id="GO:0004834">
    <property type="term" value="F:tryptophan synthase activity"/>
    <property type="evidence" value="ECO:0007669"/>
    <property type="project" value="UniProtKB-UniRule"/>
</dbReference>
<evidence type="ECO:0000256" key="3">
    <source>
        <dbReference type="ARBA" id="ARBA00022605"/>
    </source>
</evidence>
<protein>
    <recommendedName>
        <fullName evidence="8">Tryptophan synthase alpha chain</fullName>
        <ecNumber evidence="8">4.2.1.20</ecNumber>
    </recommendedName>
</protein>
<dbReference type="Gene3D" id="3.20.20.70">
    <property type="entry name" value="Aldolase class I"/>
    <property type="match status" value="1"/>
</dbReference>
<organism evidence="10 11">
    <name type="scientific">Spirochaeta africana (strain ATCC 700263 / DSM 8902 / Z-7692)</name>
    <dbReference type="NCBI Taxonomy" id="889378"/>
    <lineage>
        <taxon>Bacteria</taxon>
        <taxon>Pseudomonadati</taxon>
        <taxon>Spirochaetota</taxon>
        <taxon>Spirochaetia</taxon>
        <taxon>Spirochaetales</taxon>
        <taxon>Spirochaetaceae</taxon>
        <taxon>Spirochaeta</taxon>
    </lineage>
</organism>
<reference evidence="11" key="1">
    <citation type="journal article" date="2013" name="Stand. Genomic Sci.">
        <title>Complete genome sequence of the halophilic bacterium Spirochaeta africana type strain (Z-7692(T)) from the alkaline Lake Magadi in the East African Rift.</title>
        <authorList>
            <person name="Liolos K."/>
            <person name="Abt B."/>
            <person name="Scheuner C."/>
            <person name="Teshima H."/>
            <person name="Held B."/>
            <person name="Lapidus A."/>
            <person name="Nolan M."/>
            <person name="Lucas S."/>
            <person name="Deshpande S."/>
            <person name="Cheng J.F."/>
            <person name="Tapia R."/>
            <person name="Goodwin L.A."/>
            <person name="Pitluck S."/>
            <person name="Pagani I."/>
            <person name="Ivanova N."/>
            <person name="Mavromatis K."/>
            <person name="Mikhailova N."/>
            <person name="Huntemann M."/>
            <person name="Pati A."/>
            <person name="Chen A."/>
            <person name="Palaniappan K."/>
            <person name="Land M."/>
            <person name="Rohde M."/>
            <person name="Tindall B.J."/>
            <person name="Detter J.C."/>
            <person name="Goker M."/>
            <person name="Bristow J."/>
            <person name="Eisen J.A."/>
            <person name="Markowitz V."/>
            <person name="Hugenholtz P."/>
            <person name="Woyke T."/>
            <person name="Klenk H.P."/>
            <person name="Kyrpides N.C."/>
        </authorList>
    </citation>
    <scope>NUCLEOTIDE SEQUENCE</scope>
    <source>
        <strain evidence="11">ATCC 700263 / DSM 8902 / Z-7692</strain>
    </source>
</reference>
<comment type="catalytic activity">
    <reaction evidence="7 8">
        <text>(1S,2R)-1-C-(indol-3-yl)glycerol 3-phosphate + L-serine = D-glyceraldehyde 3-phosphate + L-tryptophan + H2O</text>
        <dbReference type="Rhea" id="RHEA:10532"/>
        <dbReference type="ChEBI" id="CHEBI:15377"/>
        <dbReference type="ChEBI" id="CHEBI:33384"/>
        <dbReference type="ChEBI" id="CHEBI:57912"/>
        <dbReference type="ChEBI" id="CHEBI:58866"/>
        <dbReference type="ChEBI" id="CHEBI:59776"/>
        <dbReference type="EC" id="4.2.1.20"/>
    </reaction>
</comment>
<dbReference type="PATRIC" id="fig|889378.3.peg.2523"/>
<evidence type="ECO:0000256" key="7">
    <source>
        <dbReference type="ARBA" id="ARBA00049047"/>
    </source>
</evidence>
<evidence type="ECO:0000256" key="4">
    <source>
        <dbReference type="ARBA" id="ARBA00022822"/>
    </source>
</evidence>
<evidence type="ECO:0000256" key="5">
    <source>
        <dbReference type="ARBA" id="ARBA00023141"/>
    </source>
</evidence>
<dbReference type="RefSeq" id="WP_014456559.1">
    <property type="nucleotide sequence ID" value="NC_017098.1"/>
</dbReference>
<gene>
    <name evidence="8" type="primary">trpA</name>
    <name evidence="10" type="ordered locus">Spiaf_2547</name>
</gene>
<comment type="similarity">
    <text evidence="8 9">Belongs to the TrpA family.</text>
</comment>
<dbReference type="PANTHER" id="PTHR43406">
    <property type="entry name" value="TRYPTOPHAN SYNTHASE, ALPHA CHAIN"/>
    <property type="match status" value="1"/>
</dbReference>
<feature type="active site" description="Proton acceptor" evidence="8">
    <location>
        <position position="48"/>
    </location>
</feature>
<dbReference type="OrthoDB" id="9804578at2"/>
<dbReference type="Proteomes" id="UP000007383">
    <property type="component" value="Chromosome"/>
</dbReference>
<comment type="function">
    <text evidence="8">The alpha subunit is responsible for the aldol cleavage of indoleglycerol phosphate to indole and glyceraldehyde 3-phosphate.</text>
</comment>
<dbReference type="HAMAP" id="MF_00131">
    <property type="entry name" value="Trp_synth_alpha"/>
    <property type="match status" value="1"/>
</dbReference>
<dbReference type="KEGG" id="sfc:Spiaf_2547"/>
<keyword evidence="6 8" id="KW-0456">Lyase</keyword>